<feature type="non-terminal residue" evidence="8">
    <location>
        <position position="1"/>
    </location>
</feature>
<dbReference type="GO" id="GO:0003908">
    <property type="term" value="F:methylated-DNA-[protein]-cysteine S-methyltransferase activity"/>
    <property type="evidence" value="ECO:0007669"/>
    <property type="project" value="UniProtKB-EC"/>
</dbReference>
<dbReference type="PANTHER" id="PTHR10815:SF14">
    <property type="entry name" value="BIFUNCTIONAL TRANSCRIPTIONAL ACTIVATOR_DNA REPAIR ENZYME ADA"/>
    <property type="match status" value="1"/>
</dbReference>
<dbReference type="InterPro" id="IPR001497">
    <property type="entry name" value="MethylDNA_cys_MeTrfase_AS"/>
</dbReference>
<evidence type="ECO:0000256" key="1">
    <source>
        <dbReference type="ARBA" id="ARBA00001286"/>
    </source>
</evidence>
<keyword evidence="5" id="KW-0234">DNA repair</keyword>
<evidence type="ECO:0000259" key="7">
    <source>
        <dbReference type="Pfam" id="PF01035"/>
    </source>
</evidence>
<feature type="domain" description="Methylated-DNA-[protein]-cysteine S-methyltransferase DNA binding" evidence="7">
    <location>
        <begin position="2"/>
        <end position="55"/>
    </location>
</feature>
<gene>
    <name evidence="8" type="ORF">HRJ53_10105</name>
</gene>
<evidence type="ECO:0000256" key="6">
    <source>
        <dbReference type="ARBA" id="ARBA00049348"/>
    </source>
</evidence>
<dbReference type="InterPro" id="IPR014048">
    <property type="entry name" value="MethylDNA_cys_MeTrfase_DNA-bd"/>
</dbReference>
<reference evidence="8" key="1">
    <citation type="submission" date="2020-06" db="EMBL/GenBank/DDBJ databases">
        <title>Legume-microbial interactions unlock mineral nutrients during tropical forest succession.</title>
        <authorList>
            <person name="Epihov D.Z."/>
        </authorList>
    </citation>
    <scope>NUCLEOTIDE SEQUENCE [LARGE SCALE GENOMIC DNA]</scope>
    <source>
        <strain evidence="8">Pan2503</strain>
    </source>
</reference>
<dbReference type="NCBIfam" id="TIGR00589">
    <property type="entry name" value="ogt"/>
    <property type="match status" value="1"/>
</dbReference>
<dbReference type="PANTHER" id="PTHR10815">
    <property type="entry name" value="METHYLATED-DNA--PROTEIN-CYSTEINE METHYLTRANSFERASE"/>
    <property type="match status" value="1"/>
</dbReference>
<comment type="catalytic activity">
    <reaction evidence="6">
        <text>a 6-O-methyl-2'-deoxyguanosine in DNA + L-cysteinyl-[protein] = S-methyl-L-cysteinyl-[protein] + a 2'-deoxyguanosine in DNA</text>
        <dbReference type="Rhea" id="RHEA:24000"/>
        <dbReference type="Rhea" id="RHEA-COMP:10131"/>
        <dbReference type="Rhea" id="RHEA-COMP:10132"/>
        <dbReference type="Rhea" id="RHEA-COMP:11367"/>
        <dbReference type="Rhea" id="RHEA-COMP:11368"/>
        <dbReference type="ChEBI" id="CHEBI:29950"/>
        <dbReference type="ChEBI" id="CHEBI:82612"/>
        <dbReference type="ChEBI" id="CHEBI:85445"/>
        <dbReference type="ChEBI" id="CHEBI:85448"/>
        <dbReference type="EC" id="2.1.1.63"/>
    </reaction>
</comment>
<evidence type="ECO:0000256" key="5">
    <source>
        <dbReference type="ARBA" id="ARBA00023204"/>
    </source>
</evidence>
<keyword evidence="9" id="KW-1185">Reference proteome</keyword>
<comment type="catalytic activity">
    <reaction evidence="1">
        <text>a 4-O-methyl-thymidine in DNA + L-cysteinyl-[protein] = a thymidine in DNA + S-methyl-L-cysteinyl-[protein]</text>
        <dbReference type="Rhea" id="RHEA:53428"/>
        <dbReference type="Rhea" id="RHEA-COMP:10131"/>
        <dbReference type="Rhea" id="RHEA-COMP:10132"/>
        <dbReference type="Rhea" id="RHEA-COMP:13555"/>
        <dbReference type="Rhea" id="RHEA-COMP:13556"/>
        <dbReference type="ChEBI" id="CHEBI:29950"/>
        <dbReference type="ChEBI" id="CHEBI:82612"/>
        <dbReference type="ChEBI" id="CHEBI:137386"/>
        <dbReference type="ChEBI" id="CHEBI:137387"/>
        <dbReference type="EC" id="2.1.1.63"/>
    </reaction>
</comment>
<keyword evidence="2" id="KW-0489">Methyltransferase</keyword>
<comment type="caution">
    <text evidence="8">The sequence shown here is derived from an EMBL/GenBank/DDBJ whole genome shotgun (WGS) entry which is preliminary data.</text>
</comment>
<name>A0A7V8NPZ3_9BACT</name>
<proteinExistence type="predicted"/>
<organism evidence="8 9">
    <name type="scientific">Candidatus Acidiferrum panamense</name>
    <dbReference type="NCBI Taxonomy" id="2741543"/>
    <lineage>
        <taxon>Bacteria</taxon>
        <taxon>Pseudomonadati</taxon>
        <taxon>Acidobacteriota</taxon>
        <taxon>Terriglobia</taxon>
        <taxon>Candidatus Acidiferrales</taxon>
        <taxon>Candidatus Acidiferrum</taxon>
    </lineage>
</organism>
<dbReference type="InterPro" id="IPR036388">
    <property type="entry name" value="WH-like_DNA-bd_sf"/>
</dbReference>
<sequence length="59" mass="6294">SRIGEPRAIRAVANACASNAIALAIPCHRVIRSDGALAGYRWGVERKRSMVKKEAGAFA</sequence>
<dbReference type="CDD" id="cd06445">
    <property type="entry name" value="ATase"/>
    <property type="match status" value="1"/>
</dbReference>
<evidence type="ECO:0000256" key="3">
    <source>
        <dbReference type="ARBA" id="ARBA00022679"/>
    </source>
</evidence>
<dbReference type="PROSITE" id="PS00374">
    <property type="entry name" value="MGMT"/>
    <property type="match status" value="1"/>
</dbReference>
<dbReference type="Gene3D" id="1.10.10.10">
    <property type="entry name" value="Winged helix-like DNA-binding domain superfamily/Winged helix DNA-binding domain"/>
    <property type="match status" value="1"/>
</dbReference>
<dbReference type="GO" id="GO:0032259">
    <property type="term" value="P:methylation"/>
    <property type="evidence" value="ECO:0007669"/>
    <property type="project" value="UniProtKB-KW"/>
</dbReference>
<keyword evidence="4" id="KW-0227">DNA damage</keyword>
<accession>A0A7V8NPZ3</accession>
<dbReference type="AlphaFoldDB" id="A0A7V8NPZ3"/>
<evidence type="ECO:0000313" key="8">
    <source>
        <dbReference type="EMBL" id="MBA0085340.1"/>
    </source>
</evidence>
<dbReference type="GO" id="GO:0006281">
    <property type="term" value="P:DNA repair"/>
    <property type="evidence" value="ECO:0007669"/>
    <property type="project" value="UniProtKB-KW"/>
</dbReference>
<dbReference type="Proteomes" id="UP000567293">
    <property type="component" value="Unassembled WGS sequence"/>
</dbReference>
<dbReference type="Pfam" id="PF01035">
    <property type="entry name" value="DNA_binding_1"/>
    <property type="match status" value="1"/>
</dbReference>
<protein>
    <submittedName>
        <fullName evidence="8">Methylated-DNA--[protein]-cysteine S-methyltransferase</fullName>
    </submittedName>
</protein>
<dbReference type="SUPFAM" id="SSF46767">
    <property type="entry name" value="Methylated DNA-protein cysteine methyltransferase, C-terminal domain"/>
    <property type="match status" value="1"/>
</dbReference>
<evidence type="ECO:0000313" key="9">
    <source>
        <dbReference type="Proteomes" id="UP000567293"/>
    </source>
</evidence>
<evidence type="ECO:0000256" key="4">
    <source>
        <dbReference type="ARBA" id="ARBA00022763"/>
    </source>
</evidence>
<dbReference type="EMBL" id="JACDQQ010000972">
    <property type="protein sequence ID" value="MBA0085340.1"/>
    <property type="molecule type" value="Genomic_DNA"/>
</dbReference>
<dbReference type="InterPro" id="IPR036217">
    <property type="entry name" value="MethylDNA_cys_MeTrfase_DNAb"/>
</dbReference>
<keyword evidence="3" id="KW-0808">Transferase</keyword>
<evidence type="ECO:0000256" key="2">
    <source>
        <dbReference type="ARBA" id="ARBA00022603"/>
    </source>
</evidence>